<evidence type="ECO:0000256" key="1">
    <source>
        <dbReference type="SAM" id="SignalP"/>
    </source>
</evidence>
<evidence type="ECO:0000259" key="2">
    <source>
        <dbReference type="Pfam" id="PF19573"/>
    </source>
</evidence>
<reference evidence="4" key="1">
    <citation type="submission" date="2017-01" db="EMBL/GenBank/DDBJ databases">
        <authorList>
            <person name="Varghese N."/>
            <person name="Submissions S."/>
        </authorList>
    </citation>
    <scope>NUCLEOTIDE SEQUENCE [LARGE SCALE GENOMIC DNA]</scope>
    <source>
        <strain evidence="4">DM9</strain>
    </source>
</reference>
<dbReference type="Pfam" id="PF19573">
    <property type="entry name" value="DUF6089"/>
    <property type="match status" value="1"/>
</dbReference>
<accession>A0A1N7BAG6</accession>
<feature type="domain" description="DUF6089" evidence="2">
    <location>
        <begin position="32"/>
        <end position="165"/>
    </location>
</feature>
<keyword evidence="1" id="KW-0732">Signal</keyword>
<name>A0A1N7BAG6_9BACT</name>
<dbReference type="RefSeq" id="WP_007657250.1">
    <property type="nucleotide sequence ID" value="NZ_FTNM01000007.1"/>
</dbReference>
<dbReference type="AlphaFoldDB" id="A0A1N7BAG6"/>
<dbReference type="STRING" id="1077936.SAMN05421545_3843"/>
<protein>
    <recommendedName>
        <fullName evidence="2">DUF6089 domain-containing protein</fullName>
    </recommendedName>
</protein>
<keyword evidence="4" id="KW-1185">Reference proteome</keyword>
<evidence type="ECO:0000313" key="4">
    <source>
        <dbReference type="Proteomes" id="UP000185924"/>
    </source>
</evidence>
<dbReference type="OrthoDB" id="654178at2"/>
<proteinExistence type="predicted"/>
<gene>
    <name evidence="3" type="ORF">SAMN05421545_3843</name>
</gene>
<sequence length="333" mass="37912">MKRFTTLFLLLTVVLTTVAIEAEAQRFTKRKEYSTVGIQLGASNYFGDLVPQPNFTSMRIKSTRPSVGINYTHRHFPRISSRVAFNWNRIAGDDALAAGPDEGENLGRYRRNLSFRNDIKELSAVAIIDLFENRNYYRRRPDFVPYGFIGVAVMHHNPKAYYENGSHPGLSADQDIPSGWYALQPLGTEGQFVDHPGTVSDPYSRVQIAIPFGLGVRYKLDRNWDFSFEVGWRATFTDYLDDVSTAHVDKNVLLSEGNRVDNRNASVIFSDRSAESGFTNDLITEPNGFSRLRPYGTSNNRTRGNSSDNDWYIQTSLGLNYILNPRVRRPKFR</sequence>
<dbReference type="Proteomes" id="UP000185924">
    <property type="component" value="Unassembled WGS sequence"/>
</dbReference>
<organism evidence="3 4">
    <name type="scientific">Pontibacter lucknowensis</name>
    <dbReference type="NCBI Taxonomy" id="1077936"/>
    <lineage>
        <taxon>Bacteria</taxon>
        <taxon>Pseudomonadati</taxon>
        <taxon>Bacteroidota</taxon>
        <taxon>Cytophagia</taxon>
        <taxon>Cytophagales</taxon>
        <taxon>Hymenobacteraceae</taxon>
        <taxon>Pontibacter</taxon>
    </lineage>
</organism>
<feature type="signal peptide" evidence="1">
    <location>
        <begin position="1"/>
        <end position="24"/>
    </location>
</feature>
<dbReference type="EMBL" id="FTNM01000007">
    <property type="protein sequence ID" value="SIR48213.1"/>
    <property type="molecule type" value="Genomic_DNA"/>
</dbReference>
<feature type="chain" id="PRO_5009940496" description="DUF6089 domain-containing protein" evidence="1">
    <location>
        <begin position="25"/>
        <end position="333"/>
    </location>
</feature>
<evidence type="ECO:0000313" key="3">
    <source>
        <dbReference type="EMBL" id="SIR48213.1"/>
    </source>
</evidence>
<dbReference type="InterPro" id="IPR045743">
    <property type="entry name" value="DUF6089"/>
</dbReference>